<dbReference type="InterPro" id="IPR036047">
    <property type="entry name" value="F-box-like_dom_sf"/>
</dbReference>
<accession>A0A8J5XD23</accession>
<comment type="caution">
    <text evidence="2">The sequence shown here is derived from an EMBL/GenBank/DDBJ whole genome shotgun (WGS) entry which is preliminary data.</text>
</comment>
<keyword evidence="3" id="KW-1185">Reference proteome</keyword>
<proteinExistence type="predicted"/>
<feature type="domain" description="F-box" evidence="1">
    <location>
        <begin position="101"/>
        <end position="147"/>
    </location>
</feature>
<reference evidence="2" key="1">
    <citation type="submission" date="2021-05" db="EMBL/GenBank/DDBJ databases">
        <title>The genome of the haptophyte Pavlova lutheri (Diacronema luteri, Pavlovales) - a model for lipid biosynthesis in eukaryotic algae.</title>
        <authorList>
            <person name="Hulatt C.J."/>
            <person name="Posewitz M.C."/>
        </authorList>
    </citation>
    <scope>NUCLEOTIDE SEQUENCE</scope>
    <source>
        <strain evidence="2">NIVA-4/92</strain>
    </source>
</reference>
<evidence type="ECO:0000259" key="1">
    <source>
        <dbReference type="PROSITE" id="PS50181"/>
    </source>
</evidence>
<dbReference type="EMBL" id="JAGTXO010000016">
    <property type="protein sequence ID" value="KAG8463321.1"/>
    <property type="molecule type" value="Genomic_DNA"/>
</dbReference>
<dbReference type="Gene3D" id="1.20.1280.50">
    <property type="match status" value="1"/>
</dbReference>
<organism evidence="2 3">
    <name type="scientific">Diacronema lutheri</name>
    <name type="common">Unicellular marine alga</name>
    <name type="synonym">Monochrysis lutheri</name>
    <dbReference type="NCBI Taxonomy" id="2081491"/>
    <lineage>
        <taxon>Eukaryota</taxon>
        <taxon>Haptista</taxon>
        <taxon>Haptophyta</taxon>
        <taxon>Pavlovophyceae</taxon>
        <taxon>Pavlovales</taxon>
        <taxon>Pavlovaceae</taxon>
        <taxon>Diacronema</taxon>
    </lineage>
</organism>
<dbReference type="Proteomes" id="UP000751190">
    <property type="component" value="Unassembled WGS sequence"/>
</dbReference>
<dbReference type="InterPro" id="IPR001810">
    <property type="entry name" value="F-box_dom"/>
</dbReference>
<dbReference type="AlphaFoldDB" id="A0A8J5XD23"/>
<dbReference type="Pfam" id="PF12937">
    <property type="entry name" value="F-box-like"/>
    <property type="match status" value="1"/>
</dbReference>
<sequence length="338" mass="35639">MSDGSGEIPPLDGVDAQSLRLLERYIANLLHRSPLVRRIRTTNAAFRRMDARAIAVLTCAKVGYARAVDEAGEGVLRLERAPSATALERVAESVRAELAARPALDSLPADVLARVLGHLRATELCAAVTASRALARCAADARLFARFCEPARRRALVATLDARADCAALPGEADSAPSAYAHVDWRRVHLAECLWRRACARAPPALRASVRAGADPARVLSTARSLALPRDVVASLLVADGQNAEGARCGSFIGGGLRLLSLAEIEDELRAAGECASAGALEIPLTARDGPLQLLVRAEAEGGVRAEGGSVWIAAGFGRARKAGSWLALLDRLESDVV</sequence>
<evidence type="ECO:0000313" key="2">
    <source>
        <dbReference type="EMBL" id="KAG8463321.1"/>
    </source>
</evidence>
<dbReference type="PROSITE" id="PS50181">
    <property type="entry name" value="FBOX"/>
    <property type="match status" value="1"/>
</dbReference>
<gene>
    <name evidence="2" type="ORF">KFE25_004832</name>
</gene>
<name>A0A8J5XD23_DIALT</name>
<dbReference type="SUPFAM" id="SSF81383">
    <property type="entry name" value="F-box domain"/>
    <property type="match status" value="1"/>
</dbReference>
<evidence type="ECO:0000313" key="3">
    <source>
        <dbReference type="Proteomes" id="UP000751190"/>
    </source>
</evidence>
<protein>
    <recommendedName>
        <fullName evidence="1">F-box domain-containing protein</fullName>
    </recommendedName>
</protein>